<proteinExistence type="predicted"/>
<feature type="coiled-coil region" evidence="2">
    <location>
        <begin position="415"/>
        <end position="442"/>
    </location>
</feature>
<keyword evidence="3" id="KW-0472">Membrane</keyword>
<evidence type="ECO:0000313" key="4">
    <source>
        <dbReference type="EMBL" id="KAK3591415.1"/>
    </source>
</evidence>
<name>A0AAE0SHC6_9BIVA</name>
<keyword evidence="1" id="KW-0245">EGF-like domain</keyword>
<evidence type="ECO:0000256" key="2">
    <source>
        <dbReference type="SAM" id="Coils"/>
    </source>
</evidence>
<gene>
    <name evidence="4" type="ORF">CHS0354_005342</name>
</gene>
<dbReference type="GO" id="GO:0005044">
    <property type="term" value="F:scavenger receptor activity"/>
    <property type="evidence" value="ECO:0007669"/>
    <property type="project" value="InterPro"/>
</dbReference>
<evidence type="ECO:0000256" key="3">
    <source>
        <dbReference type="SAM" id="Phobius"/>
    </source>
</evidence>
<dbReference type="Gene3D" id="2.60.120.260">
    <property type="entry name" value="Galactose-binding domain-like"/>
    <property type="match status" value="1"/>
</dbReference>
<accession>A0AAE0SHC6</accession>
<feature type="transmembrane region" description="Helical" evidence="3">
    <location>
        <begin position="294"/>
        <end position="317"/>
    </location>
</feature>
<reference evidence="4" key="2">
    <citation type="journal article" date="2021" name="Genome Biol. Evol.">
        <title>Developing a high-quality reference genome for a parasitic bivalve with doubly uniparental inheritance (Bivalvia: Unionida).</title>
        <authorList>
            <person name="Smith C.H."/>
        </authorList>
    </citation>
    <scope>NUCLEOTIDE SEQUENCE</scope>
    <source>
        <strain evidence="4">CHS0354</strain>
        <tissue evidence="4">Mantle</tissue>
    </source>
</reference>
<dbReference type="PANTHER" id="PTHR24043:SF8">
    <property type="entry name" value="EGF-LIKE DOMAIN-CONTAINING PROTEIN"/>
    <property type="match status" value="1"/>
</dbReference>
<comment type="caution">
    <text evidence="4">The sequence shown here is derived from an EMBL/GenBank/DDBJ whole genome shotgun (WGS) entry which is preliminary data.</text>
</comment>
<dbReference type="SUPFAM" id="SSF49785">
    <property type="entry name" value="Galactose-binding domain-like"/>
    <property type="match status" value="1"/>
</dbReference>
<keyword evidence="2" id="KW-0175">Coiled coil</keyword>
<dbReference type="InterPro" id="IPR042635">
    <property type="entry name" value="MEGF10/SREC1/2-like"/>
</dbReference>
<dbReference type="Pfam" id="PF22633">
    <property type="entry name" value="F5_F8_type_C_2"/>
    <property type="match status" value="1"/>
</dbReference>
<reference evidence="4" key="3">
    <citation type="submission" date="2023-05" db="EMBL/GenBank/DDBJ databases">
        <authorList>
            <person name="Smith C.H."/>
        </authorList>
    </citation>
    <scope>NUCLEOTIDE SEQUENCE</scope>
    <source>
        <strain evidence="4">CHS0354</strain>
        <tissue evidence="4">Mantle</tissue>
    </source>
</reference>
<keyword evidence="3" id="KW-1133">Transmembrane helix</keyword>
<keyword evidence="3" id="KW-0812">Transmembrane</keyword>
<sequence length="451" mass="49042">MCENGTYGSGCHEICGHCIQGNNSCSTIDGHCKDGCQEGWKGEKCNIGCESGTYGPGCKDLCGNCLNGSNSCSTKDGKCIGGCLAGYKGDTCKLGIRNFALNKFAHQSSTVFYNGFQWTADKAVDGNDNGSNPAISRTCSATNLSLGNHTWEVDIGFQIMVKSIIVYGRTTEDDQLSGFQVFVGNNSNPWTSDPPVTKQQSSNHKHVFASINSACRFVSVVRWNQAILTLCEVVVEGECLDGVFSEFCNLTCGKCNEGRPCDKDSGTCPSGCDRGWKGTRCDMRLQETALTTDAIGGIVGAVIVVVVIIITLVIAVVKWKRRRAKTDQTIQMVAIDSPRKDNEKSETYLNIGKRVSEVDYSNVYANTNLDKSSTEFYQTLDDAAQNDASVYSVIKDTENPTKAKVCSSVDYAEQLLSIEKEMKSIEKKKNDLILTKKKLLNKLAKSESIAK</sequence>
<keyword evidence="5" id="KW-1185">Reference proteome</keyword>
<organism evidence="4 5">
    <name type="scientific">Potamilus streckersoni</name>
    <dbReference type="NCBI Taxonomy" id="2493646"/>
    <lineage>
        <taxon>Eukaryota</taxon>
        <taxon>Metazoa</taxon>
        <taxon>Spiralia</taxon>
        <taxon>Lophotrochozoa</taxon>
        <taxon>Mollusca</taxon>
        <taxon>Bivalvia</taxon>
        <taxon>Autobranchia</taxon>
        <taxon>Heteroconchia</taxon>
        <taxon>Palaeoheterodonta</taxon>
        <taxon>Unionida</taxon>
        <taxon>Unionoidea</taxon>
        <taxon>Unionidae</taxon>
        <taxon>Ambleminae</taxon>
        <taxon>Lampsilini</taxon>
        <taxon>Potamilus</taxon>
    </lineage>
</organism>
<dbReference type="EMBL" id="JAEAOA010000378">
    <property type="protein sequence ID" value="KAK3591415.1"/>
    <property type="molecule type" value="Genomic_DNA"/>
</dbReference>
<evidence type="ECO:0000256" key="1">
    <source>
        <dbReference type="ARBA" id="ARBA00022536"/>
    </source>
</evidence>
<evidence type="ECO:0000313" key="5">
    <source>
        <dbReference type="Proteomes" id="UP001195483"/>
    </source>
</evidence>
<reference evidence="4" key="1">
    <citation type="journal article" date="2021" name="Genome Biol. Evol.">
        <title>A High-Quality Reference Genome for a Parasitic Bivalve with Doubly Uniparental Inheritance (Bivalvia: Unionida).</title>
        <authorList>
            <person name="Smith C.H."/>
        </authorList>
    </citation>
    <scope>NUCLEOTIDE SEQUENCE</scope>
    <source>
        <strain evidence="4">CHS0354</strain>
    </source>
</reference>
<dbReference type="Proteomes" id="UP001195483">
    <property type="component" value="Unassembled WGS sequence"/>
</dbReference>
<protein>
    <submittedName>
        <fullName evidence="4">Uncharacterized protein</fullName>
    </submittedName>
</protein>
<dbReference type="Gene3D" id="2.170.300.10">
    <property type="entry name" value="Tie2 ligand-binding domain superfamily"/>
    <property type="match status" value="1"/>
</dbReference>
<dbReference type="AlphaFoldDB" id="A0AAE0SHC6"/>
<dbReference type="PANTHER" id="PTHR24043">
    <property type="entry name" value="SCAVENGER RECEPTOR CLASS F"/>
    <property type="match status" value="1"/>
</dbReference>
<dbReference type="InterPro" id="IPR008979">
    <property type="entry name" value="Galactose-bd-like_sf"/>
</dbReference>